<organism evidence="1 2">
    <name type="scientific">Adineta steineri</name>
    <dbReference type="NCBI Taxonomy" id="433720"/>
    <lineage>
        <taxon>Eukaryota</taxon>
        <taxon>Metazoa</taxon>
        <taxon>Spiralia</taxon>
        <taxon>Gnathifera</taxon>
        <taxon>Rotifera</taxon>
        <taxon>Eurotatoria</taxon>
        <taxon>Bdelloidea</taxon>
        <taxon>Adinetida</taxon>
        <taxon>Adinetidae</taxon>
        <taxon>Adineta</taxon>
    </lineage>
</organism>
<name>A0A820E6M0_9BILA</name>
<evidence type="ECO:0000313" key="2">
    <source>
        <dbReference type="Proteomes" id="UP000663868"/>
    </source>
</evidence>
<gene>
    <name evidence="1" type="ORF">KXQ929_LOCUS42317</name>
</gene>
<accession>A0A820E6M0</accession>
<protein>
    <submittedName>
        <fullName evidence="1">Uncharacterized protein</fullName>
    </submittedName>
</protein>
<comment type="caution">
    <text evidence="1">The sequence shown here is derived from an EMBL/GenBank/DDBJ whole genome shotgun (WGS) entry which is preliminary data.</text>
</comment>
<dbReference type="AlphaFoldDB" id="A0A820E6M0"/>
<proteinExistence type="predicted"/>
<feature type="non-terminal residue" evidence="1">
    <location>
        <position position="1"/>
    </location>
</feature>
<feature type="non-terminal residue" evidence="1">
    <location>
        <position position="45"/>
    </location>
</feature>
<dbReference type="EMBL" id="CAJOBB010010246">
    <property type="protein sequence ID" value="CAF4241822.1"/>
    <property type="molecule type" value="Genomic_DNA"/>
</dbReference>
<sequence length="45" mass="5210">MNSSNDLNAVELLDDVDNLLFLCDRLSNRLHQVTSYVDDVKQSWI</sequence>
<dbReference type="Proteomes" id="UP000663868">
    <property type="component" value="Unassembled WGS sequence"/>
</dbReference>
<evidence type="ECO:0000313" key="1">
    <source>
        <dbReference type="EMBL" id="CAF4241822.1"/>
    </source>
</evidence>
<reference evidence="1" key="1">
    <citation type="submission" date="2021-02" db="EMBL/GenBank/DDBJ databases">
        <authorList>
            <person name="Nowell W R."/>
        </authorList>
    </citation>
    <scope>NUCLEOTIDE SEQUENCE</scope>
</reference>